<reference evidence="1" key="1">
    <citation type="journal article" date="2013" name="Environ. Microbiol.">
        <title>Microbiota from the distal guts of lean and obese adolescents exhibit partial functional redundancy besides clear differences in community structure.</title>
        <authorList>
            <person name="Ferrer M."/>
            <person name="Ruiz A."/>
            <person name="Lanza F."/>
            <person name="Haange S.B."/>
            <person name="Oberbach A."/>
            <person name="Till H."/>
            <person name="Bargiela R."/>
            <person name="Campoy C."/>
            <person name="Segura M.T."/>
            <person name="Richter M."/>
            <person name="von Bergen M."/>
            <person name="Seifert J."/>
            <person name="Suarez A."/>
        </authorList>
    </citation>
    <scope>NUCLEOTIDE SEQUENCE</scope>
</reference>
<organism evidence="1">
    <name type="scientific">human gut metagenome</name>
    <dbReference type="NCBI Taxonomy" id="408170"/>
    <lineage>
        <taxon>unclassified sequences</taxon>
        <taxon>metagenomes</taxon>
        <taxon>organismal metagenomes</taxon>
    </lineage>
</organism>
<accession>K1UDE2</accession>
<proteinExistence type="predicted"/>
<sequence length="27" mass="2935">IYTAAVKADNPELVAATQMNIPLLYKS</sequence>
<dbReference type="EMBL" id="AJWY01001195">
    <property type="protein sequence ID" value="EKC80123.1"/>
    <property type="molecule type" value="Genomic_DNA"/>
</dbReference>
<evidence type="ECO:0000313" key="1">
    <source>
        <dbReference type="EMBL" id="EKC80123.1"/>
    </source>
</evidence>
<comment type="caution">
    <text evidence="1">The sequence shown here is derived from an EMBL/GenBank/DDBJ whole genome shotgun (WGS) entry which is preliminary data.</text>
</comment>
<gene>
    <name evidence="1" type="ORF">LEA_01717</name>
</gene>
<dbReference type="AlphaFoldDB" id="K1UDE2"/>
<name>K1UDE2_9ZZZZ</name>
<feature type="non-terminal residue" evidence="1">
    <location>
        <position position="1"/>
    </location>
</feature>
<protein>
    <submittedName>
        <fullName evidence="1">Uncharacterized protein</fullName>
    </submittedName>
</protein>